<organism evidence="1 2">
    <name type="scientific">Mesorhizobium escarrei</name>
    <dbReference type="NCBI Taxonomy" id="666018"/>
    <lineage>
        <taxon>Bacteria</taxon>
        <taxon>Pseudomonadati</taxon>
        <taxon>Pseudomonadota</taxon>
        <taxon>Alphaproteobacteria</taxon>
        <taxon>Hyphomicrobiales</taxon>
        <taxon>Phyllobacteriaceae</taxon>
        <taxon>Mesorhizobium</taxon>
    </lineage>
</organism>
<evidence type="ECO:0008006" key="3">
    <source>
        <dbReference type="Google" id="ProtNLM"/>
    </source>
</evidence>
<name>A0ABM9EFR9_9HYPH</name>
<keyword evidence="2" id="KW-1185">Reference proteome</keyword>
<gene>
    <name evidence="1" type="ORF">MES5069_660009</name>
</gene>
<evidence type="ECO:0000313" key="1">
    <source>
        <dbReference type="EMBL" id="CAH2408202.1"/>
    </source>
</evidence>
<dbReference type="EMBL" id="CAKXZT010000164">
    <property type="protein sequence ID" value="CAH2408202.1"/>
    <property type="molecule type" value="Genomic_DNA"/>
</dbReference>
<protein>
    <recommendedName>
        <fullName evidence="3">IS6 family transposase</fullName>
    </recommendedName>
</protein>
<evidence type="ECO:0000313" key="2">
    <source>
        <dbReference type="Proteomes" id="UP001153050"/>
    </source>
</evidence>
<reference evidence="1 2" key="1">
    <citation type="submission" date="2022-03" db="EMBL/GenBank/DDBJ databases">
        <authorList>
            <person name="Brunel B."/>
        </authorList>
    </citation>
    <scope>NUCLEOTIDE SEQUENCE [LARGE SCALE GENOMIC DNA]</scope>
    <source>
        <strain evidence="1">STM5069sample</strain>
    </source>
</reference>
<accession>A0ABM9EFR9</accession>
<comment type="caution">
    <text evidence="1">The sequence shown here is derived from an EMBL/GenBank/DDBJ whole genome shotgun (WGS) entry which is preliminary data.</text>
</comment>
<sequence>MKITAAIILSGIEVVHMMCKRQARYANPNLSLAEQFEFRELP</sequence>
<dbReference type="Proteomes" id="UP001153050">
    <property type="component" value="Unassembled WGS sequence"/>
</dbReference>
<proteinExistence type="predicted"/>